<keyword evidence="1" id="KW-0812">Transmembrane</keyword>
<dbReference type="AlphaFoldDB" id="A0A940DT70"/>
<dbReference type="Proteomes" id="UP000725002">
    <property type="component" value="Unassembled WGS sequence"/>
</dbReference>
<keyword evidence="1" id="KW-1133">Transmembrane helix</keyword>
<feature type="transmembrane region" description="Helical" evidence="1">
    <location>
        <begin position="134"/>
        <end position="151"/>
    </location>
</feature>
<protein>
    <submittedName>
        <fullName evidence="2">DUF3667 domain-containing protein</fullName>
    </submittedName>
</protein>
<feature type="transmembrane region" description="Helical" evidence="1">
    <location>
        <begin position="305"/>
        <end position="327"/>
    </location>
</feature>
<organism evidence="2 3">
    <name type="scientific">Candidatus Cryptobacteroides avicola</name>
    <dbReference type="NCBI Taxonomy" id="2840757"/>
    <lineage>
        <taxon>Bacteria</taxon>
        <taxon>Pseudomonadati</taxon>
        <taxon>Bacteroidota</taxon>
        <taxon>Bacteroidia</taxon>
        <taxon>Bacteroidales</taxon>
        <taxon>Candidatus Cryptobacteroides</taxon>
    </lineage>
</organism>
<evidence type="ECO:0000313" key="2">
    <source>
        <dbReference type="EMBL" id="MBO8483381.1"/>
    </source>
</evidence>
<accession>A0A940DT70</accession>
<feature type="transmembrane region" description="Helical" evidence="1">
    <location>
        <begin position="269"/>
        <end position="293"/>
    </location>
</feature>
<dbReference type="InterPro" id="IPR022134">
    <property type="entry name" value="DUF3667"/>
</dbReference>
<feature type="transmembrane region" description="Helical" evidence="1">
    <location>
        <begin position="339"/>
        <end position="358"/>
    </location>
</feature>
<sequence length="406" mass="47475">MEKRKGKSLSKKLDIVQKSARRSLRRDILARRLKLQRELEYKRLKRIRSKYVPPYTHCKNCGTELKGMYCHNCGQYALDSRQPFWKYILQYFENVYQFDTKIWSTLWMLFRRPGFLTTEFNAGKIASYVHPMRLFMCITLLFFIGFFMFIGDTVDRAMSNLNSETIIDELEEASAEDYRAMSSIFDKDTVVAIAVDIEDVKRYPEVFDIIEYAAKDSLSEDNGSLDTVKVRMPSEYLGTFEYVEDWHGVGLYAAGAPQMDEKETLFIDGLFGVLSGYAPLFSLFLVPVMALMLKGLYRKKRMMYMNHLAFSLHWGCFFYIMTTLFIIAGELWHYNGLTWYVFLGINLLYTAIALHWVYGNDWAKTVLKTVLLYFVYLFIVIVLSAAFFAWAIYSQKDIMPSSIANW</sequence>
<dbReference type="Pfam" id="PF12412">
    <property type="entry name" value="DUF3667"/>
    <property type="match status" value="1"/>
</dbReference>
<keyword evidence="1" id="KW-0472">Membrane</keyword>
<gene>
    <name evidence="2" type="ORF">IAB75_04630</name>
</gene>
<name>A0A940DT70_9BACT</name>
<evidence type="ECO:0000256" key="1">
    <source>
        <dbReference type="SAM" id="Phobius"/>
    </source>
</evidence>
<feature type="transmembrane region" description="Helical" evidence="1">
    <location>
        <begin position="370"/>
        <end position="393"/>
    </location>
</feature>
<comment type="caution">
    <text evidence="2">The sequence shown here is derived from an EMBL/GenBank/DDBJ whole genome shotgun (WGS) entry which is preliminary data.</text>
</comment>
<reference evidence="2" key="2">
    <citation type="journal article" date="2021" name="PeerJ">
        <title>Extensive microbial diversity within the chicken gut microbiome revealed by metagenomics and culture.</title>
        <authorList>
            <person name="Gilroy R."/>
            <person name="Ravi A."/>
            <person name="Getino M."/>
            <person name="Pursley I."/>
            <person name="Horton D.L."/>
            <person name="Alikhan N.F."/>
            <person name="Baker D."/>
            <person name="Gharbi K."/>
            <person name="Hall N."/>
            <person name="Watson M."/>
            <person name="Adriaenssens E.M."/>
            <person name="Foster-Nyarko E."/>
            <person name="Jarju S."/>
            <person name="Secka A."/>
            <person name="Antonio M."/>
            <person name="Oren A."/>
            <person name="Chaudhuri R.R."/>
            <person name="La Ragione R."/>
            <person name="Hildebrand F."/>
            <person name="Pallen M.J."/>
        </authorList>
    </citation>
    <scope>NUCLEOTIDE SEQUENCE</scope>
    <source>
        <strain evidence="2">G3-8215</strain>
    </source>
</reference>
<dbReference type="EMBL" id="JADILV010000033">
    <property type="protein sequence ID" value="MBO8483381.1"/>
    <property type="molecule type" value="Genomic_DNA"/>
</dbReference>
<proteinExistence type="predicted"/>
<evidence type="ECO:0000313" key="3">
    <source>
        <dbReference type="Proteomes" id="UP000725002"/>
    </source>
</evidence>
<reference evidence="2" key="1">
    <citation type="submission" date="2020-10" db="EMBL/GenBank/DDBJ databases">
        <authorList>
            <person name="Gilroy R."/>
        </authorList>
    </citation>
    <scope>NUCLEOTIDE SEQUENCE</scope>
    <source>
        <strain evidence="2">G3-8215</strain>
    </source>
</reference>